<evidence type="ECO:0000313" key="1">
    <source>
        <dbReference type="EMBL" id="GEO41990.1"/>
    </source>
</evidence>
<organism evidence="1 2">
    <name type="scientific">Skermanella aerolata</name>
    <dbReference type="NCBI Taxonomy" id="393310"/>
    <lineage>
        <taxon>Bacteria</taxon>
        <taxon>Pseudomonadati</taxon>
        <taxon>Pseudomonadota</taxon>
        <taxon>Alphaproteobacteria</taxon>
        <taxon>Rhodospirillales</taxon>
        <taxon>Azospirillaceae</taxon>
        <taxon>Skermanella</taxon>
    </lineage>
</organism>
<evidence type="ECO:0000313" key="2">
    <source>
        <dbReference type="Proteomes" id="UP000321523"/>
    </source>
</evidence>
<proteinExistence type="predicted"/>
<accession>A0A512E0M1</accession>
<comment type="caution">
    <text evidence="1">The sequence shown here is derived from an EMBL/GenBank/DDBJ whole genome shotgun (WGS) entry which is preliminary data.</text>
</comment>
<gene>
    <name evidence="1" type="ORF">SAE02_61380</name>
</gene>
<dbReference type="AlphaFoldDB" id="A0A512E0M1"/>
<protein>
    <submittedName>
        <fullName evidence="1">Uncharacterized protein</fullName>
    </submittedName>
</protein>
<dbReference type="Proteomes" id="UP000321523">
    <property type="component" value="Unassembled WGS sequence"/>
</dbReference>
<sequence>MPAAPGDWRSACADAFDVHARLFGSGPFDPYAAADWRAQLRAVREKLKNSVLPSSADLPEDPSSFQPASADVCHVRECGPAADADGRTLRPWQRLICLTYPRTFAAVGSLRGSRGIPEALAEVMRISGRTTRIDLVRLGEIEETVAEHDCGRI</sequence>
<dbReference type="RefSeq" id="WP_044434766.1">
    <property type="nucleotide sequence ID" value="NZ_BJYZ01000034.1"/>
</dbReference>
<dbReference type="EMBL" id="BJYZ01000034">
    <property type="protein sequence ID" value="GEO41990.1"/>
    <property type="molecule type" value="Genomic_DNA"/>
</dbReference>
<keyword evidence="2" id="KW-1185">Reference proteome</keyword>
<reference evidence="1 2" key="1">
    <citation type="submission" date="2019-07" db="EMBL/GenBank/DDBJ databases">
        <title>Whole genome shotgun sequence of Skermanella aerolata NBRC 106429.</title>
        <authorList>
            <person name="Hosoyama A."/>
            <person name="Uohara A."/>
            <person name="Ohji S."/>
            <person name="Ichikawa N."/>
        </authorList>
    </citation>
    <scope>NUCLEOTIDE SEQUENCE [LARGE SCALE GENOMIC DNA]</scope>
    <source>
        <strain evidence="1 2">NBRC 106429</strain>
    </source>
</reference>
<name>A0A512E0M1_9PROT</name>